<dbReference type="Gene3D" id="1.20.120.990">
    <property type="entry name" value="Glycosyltransferase family 88, C-terminal domain"/>
    <property type="match status" value="1"/>
</dbReference>
<dbReference type="PANTHER" id="PTHR24282">
    <property type="entry name" value="CYTOCHROME P450 FAMILY MEMBER"/>
    <property type="match status" value="1"/>
</dbReference>
<dbReference type="Proteomes" id="UP000836841">
    <property type="component" value="Unassembled WGS sequence"/>
</dbReference>
<comment type="cofactor">
    <cofactor evidence="1">
        <name>heme</name>
        <dbReference type="ChEBI" id="CHEBI:30413"/>
    </cofactor>
</comment>
<evidence type="ECO:0000256" key="7">
    <source>
        <dbReference type="ARBA" id="ARBA00023004"/>
    </source>
</evidence>
<keyword evidence="9" id="KW-0472">Membrane</keyword>
<keyword evidence="5" id="KW-0479">Metal-binding</keyword>
<evidence type="ECO:0000313" key="10">
    <source>
        <dbReference type="EMBL" id="CAH2057281.1"/>
    </source>
</evidence>
<evidence type="ECO:0000313" key="11">
    <source>
        <dbReference type="Proteomes" id="UP000836841"/>
    </source>
</evidence>
<sequence length="73" mass="8176">MKVSKWEKMVALSDEGSCELDVWPHLSALTSDAISRTAFGSNYREGMRIFQLQKEQAELAVQALNSVYIPGSR</sequence>
<dbReference type="GO" id="GO:0016020">
    <property type="term" value="C:membrane"/>
    <property type="evidence" value="ECO:0007669"/>
    <property type="project" value="UniProtKB-SubCell"/>
</dbReference>
<keyword evidence="6" id="KW-0560">Oxidoreductase</keyword>
<keyword evidence="11" id="KW-1185">Reference proteome</keyword>
<evidence type="ECO:0000256" key="3">
    <source>
        <dbReference type="ARBA" id="ARBA00010617"/>
    </source>
</evidence>
<evidence type="ECO:0000256" key="9">
    <source>
        <dbReference type="ARBA" id="ARBA00023136"/>
    </source>
</evidence>
<organism evidence="10 11">
    <name type="scientific">Thlaspi arvense</name>
    <name type="common">Field penny-cress</name>
    <dbReference type="NCBI Taxonomy" id="13288"/>
    <lineage>
        <taxon>Eukaryota</taxon>
        <taxon>Viridiplantae</taxon>
        <taxon>Streptophyta</taxon>
        <taxon>Embryophyta</taxon>
        <taxon>Tracheophyta</taxon>
        <taxon>Spermatophyta</taxon>
        <taxon>Magnoliopsida</taxon>
        <taxon>eudicotyledons</taxon>
        <taxon>Gunneridae</taxon>
        <taxon>Pentapetalae</taxon>
        <taxon>rosids</taxon>
        <taxon>malvids</taxon>
        <taxon>Brassicales</taxon>
        <taxon>Brassicaceae</taxon>
        <taxon>Thlaspideae</taxon>
        <taxon>Thlaspi</taxon>
    </lineage>
</organism>
<evidence type="ECO:0000256" key="8">
    <source>
        <dbReference type="ARBA" id="ARBA00023033"/>
    </source>
</evidence>
<evidence type="ECO:0000256" key="1">
    <source>
        <dbReference type="ARBA" id="ARBA00001971"/>
    </source>
</evidence>
<keyword evidence="8" id="KW-0503">Monooxygenase</keyword>
<dbReference type="AlphaFoldDB" id="A0AAU9S352"/>
<comment type="subcellular location">
    <subcellularLocation>
        <location evidence="2">Membrane</location>
        <topology evidence="2">Single-pass membrane protein</topology>
    </subcellularLocation>
</comment>
<keyword evidence="4" id="KW-0349">Heme</keyword>
<keyword evidence="7" id="KW-0408">Iron</keyword>
<dbReference type="GO" id="GO:0004497">
    <property type="term" value="F:monooxygenase activity"/>
    <property type="evidence" value="ECO:0007669"/>
    <property type="project" value="UniProtKB-KW"/>
</dbReference>
<evidence type="ECO:0000256" key="2">
    <source>
        <dbReference type="ARBA" id="ARBA00004167"/>
    </source>
</evidence>
<name>A0AAU9S352_THLAR</name>
<comment type="caution">
    <text evidence="10">The sequence shown here is derived from an EMBL/GenBank/DDBJ whole genome shotgun (WGS) entry which is preliminary data.</text>
</comment>
<evidence type="ECO:0000256" key="5">
    <source>
        <dbReference type="ARBA" id="ARBA00022723"/>
    </source>
</evidence>
<gene>
    <name evidence="10" type="ORF">TAV2_LOCUS12127</name>
</gene>
<evidence type="ECO:0000256" key="4">
    <source>
        <dbReference type="ARBA" id="ARBA00022617"/>
    </source>
</evidence>
<dbReference type="EMBL" id="CAJVSB020000656">
    <property type="protein sequence ID" value="CAH2057281.1"/>
    <property type="molecule type" value="Genomic_DNA"/>
</dbReference>
<dbReference type="PANTHER" id="PTHR24282:SF255">
    <property type="entry name" value="CYTOCHROME P450 72A11-RELATED"/>
    <property type="match status" value="1"/>
</dbReference>
<dbReference type="InterPro" id="IPR050665">
    <property type="entry name" value="Cytochrome_P450_Monooxygen"/>
</dbReference>
<comment type="similarity">
    <text evidence="3">Belongs to the cytochrome P450 family.</text>
</comment>
<evidence type="ECO:0000256" key="6">
    <source>
        <dbReference type="ARBA" id="ARBA00023002"/>
    </source>
</evidence>
<proteinExistence type="inferred from homology"/>
<dbReference type="GO" id="GO:0046872">
    <property type="term" value="F:metal ion binding"/>
    <property type="evidence" value="ECO:0007669"/>
    <property type="project" value="UniProtKB-KW"/>
</dbReference>
<protein>
    <submittedName>
        <fullName evidence="10">Uncharacterized protein</fullName>
    </submittedName>
</protein>
<accession>A0AAU9S352</accession>
<reference evidence="10 11" key="1">
    <citation type="submission" date="2022-03" db="EMBL/GenBank/DDBJ databases">
        <authorList>
            <person name="Nunn A."/>
            <person name="Chopra R."/>
            <person name="Nunn A."/>
            <person name="Contreras Garrido A."/>
        </authorList>
    </citation>
    <scope>NUCLEOTIDE SEQUENCE [LARGE SCALE GENOMIC DNA]</scope>
</reference>